<comment type="caution">
    <text evidence="2">The sequence shown here is derived from an EMBL/GenBank/DDBJ whole genome shotgun (WGS) entry which is preliminary data.</text>
</comment>
<dbReference type="Gene3D" id="3.40.50.150">
    <property type="entry name" value="Vaccinia Virus protein VP39"/>
    <property type="match status" value="1"/>
</dbReference>
<evidence type="ECO:0000313" key="3">
    <source>
        <dbReference type="Proteomes" id="UP001559623"/>
    </source>
</evidence>
<dbReference type="EMBL" id="JARVLH010000001">
    <property type="protein sequence ID" value="MEX5284060.1"/>
    <property type="molecule type" value="Genomic_DNA"/>
</dbReference>
<dbReference type="PANTHER" id="PTHR43667">
    <property type="entry name" value="CYCLOPROPANE-FATTY-ACYL-PHOSPHOLIPID SYNTHASE"/>
    <property type="match status" value="1"/>
</dbReference>
<proteinExistence type="predicted"/>
<dbReference type="InterPro" id="IPR050723">
    <property type="entry name" value="CFA/CMAS"/>
</dbReference>
<accession>A0ABV3X1I9</accession>
<dbReference type="PANTHER" id="PTHR43667:SF2">
    <property type="entry name" value="FATTY ACID C-METHYL TRANSFERASE"/>
    <property type="match status" value="1"/>
</dbReference>
<dbReference type="GO" id="GO:0032259">
    <property type="term" value="P:methylation"/>
    <property type="evidence" value="ECO:0007669"/>
    <property type="project" value="UniProtKB-KW"/>
</dbReference>
<dbReference type="Pfam" id="PF13649">
    <property type="entry name" value="Methyltransf_25"/>
    <property type="match status" value="1"/>
</dbReference>
<keyword evidence="2" id="KW-0489">Methyltransferase</keyword>
<dbReference type="SUPFAM" id="SSF53335">
    <property type="entry name" value="S-adenosyl-L-methionine-dependent methyltransferases"/>
    <property type="match status" value="1"/>
</dbReference>
<organism evidence="2 3">
    <name type="scientific">Selenomonas sputigena</name>
    <dbReference type="NCBI Taxonomy" id="69823"/>
    <lineage>
        <taxon>Bacteria</taxon>
        <taxon>Bacillati</taxon>
        <taxon>Bacillota</taxon>
        <taxon>Negativicutes</taxon>
        <taxon>Selenomonadales</taxon>
        <taxon>Selenomonadaceae</taxon>
        <taxon>Selenomonas</taxon>
    </lineage>
</organism>
<dbReference type="InterPro" id="IPR041698">
    <property type="entry name" value="Methyltransf_25"/>
</dbReference>
<protein>
    <submittedName>
        <fullName evidence="2">Class I SAM-dependent methyltransferase</fullName>
        <ecNumber evidence="2">2.1.-.-</ecNumber>
    </submittedName>
</protein>
<dbReference type="InterPro" id="IPR029063">
    <property type="entry name" value="SAM-dependent_MTases_sf"/>
</dbReference>
<evidence type="ECO:0000313" key="2">
    <source>
        <dbReference type="EMBL" id="MEX5284060.1"/>
    </source>
</evidence>
<feature type="domain" description="Methyltransferase" evidence="1">
    <location>
        <begin position="73"/>
        <end position="156"/>
    </location>
</feature>
<evidence type="ECO:0000259" key="1">
    <source>
        <dbReference type="Pfam" id="PF13649"/>
    </source>
</evidence>
<keyword evidence="2" id="KW-0808">Transferase</keyword>
<reference evidence="2 3" key="1">
    <citation type="submission" date="2023-04" db="EMBL/GenBank/DDBJ databases">
        <title>Genome Sequence of Selenomonas sputigena ATCC 33150.</title>
        <authorList>
            <person name="Miller D.P."/>
            <person name="Anvari S."/>
            <person name="Polson S.W."/>
            <person name="Macdonald M."/>
            <person name="Mcdowell J.V."/>
        </authorList>
    </citation>
    <scope>NUCLEOTIDE SEQUENCE [LARGE SCALE GENOMIC DNA]</scope>
    <source>
        <strain evidence="2 3">ATCC 33150</strain>
    </source>
</reference>
<keyword evidence="3" id="KW-1185">Reference proteome</keyword>
<dbReference type="GO" id="GO:0008168">
    <property type="term" value="F:methyltransferase activity"/>
    <property type="evidence" value="ECO:0007669"/>
    <property type="project" value="UniProtKB-KW"/>
</dbReference>
<sequence>MDGHQETNFAFWNARWKQNYVEREQRIRANPQLDYWDKRARDFSLMRKSNDYDFGRKVYASLHHILSPDATMLDIGAGPGTFTIPFAQKIKFATAVEPSKGMVSVLKENAQEAGVHNFTIIEELLQDLPSGNSPAFQFDLVAISLVLWMFQDVWPRIVQMESYAKGHCAIVAGIPDRRNPKTANKADVDEFQILCNMLISQGRFPNVSIINYQCERTVEDEIQCRKIIYEQYEQDMTAEAEEKIRQEVLAKAKDGMCLISSRSAVIWWNPQDIVPVS</sequence>
<dbReference type="EC" id="2.1.-.-" evidence="2"/>
<dbReference type="Proteomes" id="UP001559623">
    <property type="component" value="Unassembled WGS sequence"/>
</dbReference>
<gene>
    <name evidence="2" type="ORF">QCO44_00155</name>
</gene>
<dbReference type="CDD" id="cd02440">
    <property type="entry name" value="AdoMet_MTases"/>
    <property type="match status" value="1"/>
</dbReference>
<name>A0ABV3X1I9_9FIRM</name>